<organism evidence="1 2">
    <name type="scientific">Methylobacterium soli</name>
    <dbReference type="NCBI Taxonomy" id="553447"/>
    <lineage>
        <taxon>Bacteria</taxon>
        <taxon>Pseudomonadati</taxon>
        <taxon>Pseudomonadota</taxon>
        <taxon>Alphaproteobacteria</taxon>
        <taxon>Hyphomicrobiales</taxon>
        <taxon>Methylobacteriaceae</taxon>
        <taxon>Methylobacterium</taxon>
    </lineage>
</organism>
<accession>A0A6L3T281</accession>
<evidence type="ECO:0000313" key="2">
    <source>
        <dbReference type="Proteomes" id="UP000474159"/>
    </source>
</evidence>
<dbReference type="OrthoDB" id="6796607at2"/>
<evidence type="ECO:0000313" key="1">
    <source>
        <dbReference type="EMBL" id="KAB1077177.1"/>
    </source>
</evidence>
<sequence length="361" mass="40158">MIERTGGNKTLQSSGKSAAPTAPNLFKYATKELSQDAFFCWLLAWADDAYGDSDVALHGIGRGFVDMLLAEHDLAMDGRTRVVVHRQYNYVDILVEVGDDLVLLIEDKVHAGIHGDQLTRYKERVAETFPGRRIAPVFLKTGDQARYDKVVEAGFKRVGRERLLGFLRPACAASSHPILQDFVAVLEEMEAAVQAFRSAPPADWDGSWPWIGLYISLQAEFADLNWQYTPNPSGGFLAAWWHGRSWTNPQTGRAYDVYLQIEQGPLCFKIAVEDGPDKVGPRDAWRSTLTDTAKRSEQTLRPPRRIASGTWMTVARLERDDWMKVGADGLLDLDATVICLRAAMGLVDEGVQAVKHAHAES</sequence>
<protein>
    <submittedName>
        <fullName evidence="1">PD-(D/E)XK nuclease family protein</fullName>
    </submittedName>
</protein>
<dbReference type="InterPro" id="IPR029470">
    <property type="entry name" value="PDDEXK_4"/>
</dbReference>
<keyword evidence="2" id="KW-1185">Reference proteome</keyword>
<gene>
    <name evidence="1" type="ORF">F6X53_20060</name>
</gene>
<dbReference type="AlphaFoldDB" id="A0A6L3T281"/>
<reference evidence="1 2" key="1">
    <citation type="submission" date="2019-09" db="EMBL/GenBank/DDBJ databases">
        <title>YIM 48816 draft genome.</title>
        <authorList>
            <person name="Jiang L."/>
        </authorList>
    </citation>
    <scope>NUCLEOTIDE SEQUENCE [LARGE SCALE GENOMIC DNA]</scope>
    <source>
        <strain evidence="1 2">YIM 48816</strain>
    </source>
</reference>
<proteinExistence type="predicted"/>
<dbReference type="EMBL" id="VZZK01000023">
    <property type="protein sequence ID" value="KAB1077177.1"/>
    <property type="molecule type" value="Genomic_DNA"/>
</dbReference>
<dbReference type="Pfam" id="PF14281">
    <property type="entry name" value="PDDEXK_4"/>
    <property type="match status" value="1"/>
</dbReference>
<comment type="caution">
    <text evidence="1">The sequence shown here is derived from an EMBL/GenBank/DDBJ whole genome shotgun (WGS) entry which is preliminary data.</text>
</comment>
<name>A0A6L3T281_9HYPH</name>
<dbReference type="Proteomes" id="UP000474159">
    <property type="component" value="Unassembled WGS sequence"/>
</dbReference>